<accession>A0A8J1XVB9</accession>
<dbReference type="Pfam" id="PF00753">
    <property type="entry name" value="Lactamase_B"/>
    <property type="match status" value="1"/>
</dbReference>
<dbReference type="AlphaFoldDB" id="A0A8J1XVB9"/>
<dbReference type="InterPro" id="IPR036866">
    <property type="entry name" value="RibonucZ/Hydroxyglut_hydro"/>
</dbReference>
<keyword evidence="2" id="KW-1185">Reference proteome</keyword>
<dbReference type="SMART" id="SM00849">
    <property type="entry name" value="Lactamase_B"/>
    <property type="match status" value="1"/>
</dbReference>
<sequence length="293" mass="33090">MADGQDSASLDDLEEPSWFVTKRIREGLYLTQEPYFFEGNRCNIWLIKGPHKDVVIDTGIGVQNLRKHLEKEALIDPIDGTRECIAVLSHVHFDHSGGAKDFTNVLIHELEVEALRGAVSTETLNYVKASHFHKEPYKGFNVNKYKVVPTECQSVQDGDKIDLGQGEYLQVIHVPGHTGGSIIIYYPKYSELYVGDFVYECTNGSNLLDWAPNSCMSHYLDSARKIAQWISSNHIQKVYPGHFEIISPTRTTQLLEQYIESRAGVCSRCCTGCLKPLVKMYFALGCFKMKCCP</sequence>
<dbReference type="SUPFAM" id="SSF56281">
    <property type="entry name" value="Metallo-hydrolase/oxidoreductase"/>
    <property type="match status" value="1"/>
</dbReference>
<comment type="caution">
    <text evidence="1">The sequence shown here is derived from an EMBL/GenBank/DDBJ whole genome shotgun (WGS) entry which is preliminary data.</text>
</comment>
<dbReference type="InterPro" id="IPR050855">
    <property type="entry name" value="NDM-1-like"/>
</dbReference>
<evidence type="ECO:0000313" key="2">
    <source>
        <dbReference type="Proteomes" id="UP000749559"/>
    </source>
</evidence>
<dbReference type="EMBL" id="CAIIXF020000006">
    <property type="protein sequence ID" value="CAH1786862.1"/>
    <property type="molecule type" value="Genomic_DNA"/>
</dbReference>
<dbReference type="PANTHER" id="PTHR42951">
    <property type="entry name" value="METALLO-BETA-LACTAMASE DOMAIN-CONTAINING"/>
    <property type="match status" value="1"/>
</dbReference>
<dbReference type="Gene3D" id="3.60.15.10">
    <property type="entry name" value="Ribonuclease Z/Hydroxyacylglutathione hydrolase-like"/>
    <property type="match status" value="1"/>
</dbReference>
<dbReference type="PANTHER" id="PTHR42951:SF4">
    <property type="entry name" value="ACYL-COENZYME A THIOESTERASE MBLAC2"/>
    <property type="match status" value="1"/>
</dbReference>
<dbReference type="InterPro" id="IPR001279">
    <property type="entry name" value="Metallo-B-lactamas"/>
</dbReference>
<evidence type="ECO:0000313" key="1">
    <source>
        <dbReference type="EMBL" id="CAH1786862.1"/>
    </source>
</evidence>
<dbReference type="OrthoDB" id="17458at2759"/>
<gene>
    <name evidence="1" type="ORF">OFUS_LOCUS12673</name>
</gene>
<protein>
    <submittedName>
        <fullName evidence="1">Uncharacterized protein</fullName>
    </submittedName>
</protein>
<organism evidence="1 2">
    <name type="scientific">Owenia fusiformis</name>
    <name type="common">Polychaete worm</name>
    <dbReference type="NCBI Taxonomy" id="6347"/>
    <lineage>
        <taxon>Eukaryota</taxon>
        <taxon>Metazoa</taxon>
        <taxon>Spiralia</taxon>
        <taxon>Lophotrochozoa</taxon>
        <taxon>Annelida</taxon>
        <taxon>Polychaeta</taxon>
        <taxon>Sedentaria</taxon>
        <taxon>Canalipalpata</taxon>
        <taxon>Sabellida</taxon>
        <taxon>Oweniida</taxon>
        <taxon>Oweniidae</taxon>
        <taxon>Owenia</taxon>
    </lineage>
</organism>
<reference evidence="1" key="1">
    <citation type="submission" date="2022-03" db="EMBL/GenBank/DDBJ databases">
        <authorList>
            <person name="Martin C."/>
        </authorList>
    </citation>
    <scope>NUCLEOTIDE SEQUENCE</scope>
</reference>
<name>A0A8J1XVB9_OWEFU</name>
<proteinExistence type="predicted"/>
<dbReference type="Proteomes" id="UP000749559">
    <property type="component" value="Unassembled WGS sequence"/>
</dbReference>